<proteinExistence type="predicted"/>
<gene>
    <name evidence="1" type="ORF">CVN68_02010</name>
</gene>
<dbReference type="InterPro" id="IPR011749">
    <property type="entry name" value="CHP02243"/>
</dbReference>
<name>A0A2K8MGP5_9SPHN</name>
<keyword evidence="2" id="KW-1185">Reference proteome</keyword>
<protein>
    <submittedName>
        <fullName evidence="1">Putative baseplate assembly protein</fullName>
    </submittedName>
</protein>
<dbReference type="EMBL" id="CP024923">
    <property type="protein sequence ID" value="ATY30909.1"/>
    <property type="molecule type" value="Genomic_DNA"/>
</dbReference>
<dbReference type="AlphaFoldDB" id="A0A2K8MGP5"/>
<evidence type="ECO:0000313" key="2">
    <source>
        <dbReference type="Proteomes" id="UP000229081"/>
    </source>
</evidence>
<sequence>MPIVSPNLADLDFASIERMLRARIPVVAPDWTDHNDSDPGIAMIQLFAWLSEQVGYRLNQVPEKSYIEFLKLVGVRLRPAAAARTSMAFLLTKPEQANGVLVPAGTRITAKGPANPPPIFETDSPLDVLPAQLAAIVTARDGLLDINGTGETGPTAAGIDPALYVAERFSVAWDGKTPKLKTMPTQPVPLFFKPGEQTHKTLYLALAFNQSRSAGFKGARATLGLQIDSDEEPEVDDQVRCGESRLEIVNAFEAGPLIVEYAYYRPPAPGIAAGSWDPLSVIADTTDGWTRSGSVRLDVPISIGPVPAAEWRQVEPDMPHPLVGALKTPVDDTPAEVPVSGWIRIRFGVAPRVSVRALGFNMTTASNLTTIRGERLGRGNGRTGQVFSLGNANVAAGTLALTTRDEGRNDAITAWREVEDFDSAGPDETVFVLDAEAGVVLFGDGVRGRPPQADEIVIAAAYRHGGGLAGDVDTGAVSQPAGLPATLAGAVNVTPARGGRDAEKLEAAKARAPHAFRARGRAVTQADFVDAALAAPGVRVARAMVVPLHRPFPQGHVEAGLDAPGIDFTAETPGALTVIVVPEQDGPYPMPTTGELTAVAAHLDTLRLLTTEVHVTTPQYVRLFDFEVVVRAAPGYTTTALREAIGAALERRFHVLTGGRDGAGSGFGELLHHADLVAEIFRVPGVERVEAVSCLFDGQTPDHAERFLAWRRERQVALRLTNCPKNAADFDSIDLAGDEVPFVDASSLTVTVVDAP</sequence>
<dbReference type="OrthoDB" id="9027184at2"/>
<accession>A0A2K8MGP5</accession>
<dbReference type="RefSeq" id="WP_100280720.1">
    <property type="nucleotide sequence ID" value="NZ_CP024923.1"/>
</dbReference>
<organism evidence="1 2">
    <name type="scientific">Sphingomonas psychrotolerans</name>
    <dbReference type="NCBI Taxonomy" id="1327635"/>
    <lineage>
        <taxon>Bacteria</taxon>
        <taxon>Pseudomonadati</taxon>
        <taxon>Pseudomonadota</taxon>
        <taxon>Alphaproteobacteria</taxon>
        <taxon>Sphingomonadales</taxon>
        <taxon>Sphingomonadaceae</taxon>
        <taxon>Sphingomonas</taxon>
    </lineage>
</organism>
<dbReference type="NCBIfam" id="TIGR02243">
    <property type="entry name" value="putative baseplate assembly protein"/>
    <property type="match status" value="1"/>
</dbReference>
<reference evidence="1 2" key="1">
    <citation type="submission" date="2017-11" db="EMBL/GenBank/DDBJ databases">
        <title>Complete genome sequence of Sphingomonas sp. Strain Cra20, a psychrotolerant potential plant growth promoting rhizobacteria.</title>
        <authorList>
            <person name="Luo Y."/>
        </authorList>
    </citation>
    <scope>NUCLEOTIDE SEQUENCE [LARGE SCALE GENOMIC DNA]</scope>
    <source>
        <strain evidence="1 2">Cra20</strain>
    </source>
</reference>
<dbReference type="KEGG" id="sphc:CVN68_02010"/>
<evidence type="ECO:0000313" key="1">
    <source>
        <dbReference type="EMBL" id="ATY30909.1"/>
    </source>
</evidence>
<dbReference type="Proteomes" id="UP000229081">
    <property type="component" value="Chromosome"/>
</dbReference>